<dbReference type="GO" id="GO:0008270">
    <property type="term" value="F:zinc ion binding"/>
    <property type="evidence" value="ECO:0007669"/>
    <property type="project" value="InterPro"/>
</dbReference>
<comment type="function">
    <text evidence="1 13">Converts 2,5-diamino-6-(ribosylamino)-4(3h)-pyrimidinone 5'-phosphate into 5-amino-6-(ribosylamino)-2,4(1h,3h)-pyrimidinedione 5'-phosphate.</text>
</comment>
<comment type="caution">
    <text evidence="18">The sequence shown here is derived from an EMBL/GenBank/DDBJ whole genome shotgun (WGS) entry which is preliminary data.</text>
</comment>
<evidence type="ECO:0000256" key="3">
    <source>
        <dbReference type="ARBA" id="ARBA00004910"/>
    </source>
</evidence>
<dbReference type="Pfam" id="PF01872">
    <property type="entry name" value="RibD_C"/>
    <property type="match status" value="1"/>
</dbReference>
<keyword evidence="9 13" id="KW-0862">Zinc</keyword>
<proteinExistence type="inferred from homology"/>
<comment type="catalytic activity">
    <reaction evidence="13">
        <text>5-amino-6-(5-phospho-D-ribitylamino)uracil + NADP(+) = 5-amino-6-(5-phospho-D-ribosylamino)uracil + NADPH + H(+)</text>
        <dbReference type="Rhea" id="RHEA:17845"/>
        <dbReference type="ChEBI" id="CHEBI:15378"/>
        <dbReference type="ChEBI" id="CHEBI:57783"/>
        <dbReference type="ChEBI" id="CHEBI:58349"/>
        <dbReference type="ChEBI" id="CHEBI:58421"/>
        <dbReference type="ChEBI" id="CHEBI:58453"/>
        <dbReference type="EC" id="1.1.1.193"/>
    </reaction>
</comment>
<dbReference type="EC" id="1.1.1.193" evidence="13"/>
<evidence type="ECO:0000256" key="8">
    <source>
        <dbReference type="ARBA" id="ARBA00022801"/>
    </source>
</evidence>
<dbReference type="GO" id="GO:0050661">
    <property type="term" value="F:NADP binding"/>
    <property type="evidence" value="ECO:0007669"/>
    <property type="project" value="InterPro"/>
</dbReference>
<keyword evidence="12" id="KW-0511">Multifunctional enzyme</keyword>
<gene>
    <name evidence="18" type="primary">ribD</name>
    <name evidence="18" type="ORF">GMST_35490</name>
</gene>
<feature type="binding site" evidence="15">
    <location>
        <position position="156"/>
    </location>
    <ligand>
        <name>NADP(+)</name>
        <dbReference type="ChEBI" id="CHEBI:58349"/>
    </ligand>
</feature>
<feature type="binding site" evidence="15">
    <location>
        <position position="223"/>
    </location>
    <ligand>
        <name>NADP(+)</name>
        <dbReference type="ChEBI" id="CHEBI:58349"/>
    </ligand>
</feature>
<dbReference type="PROSITE" id="PS51747">
    <property type="entry name" value="CYT_DCMP_DEAMINASES_2"/>
    <property type="match status" value="1"/>
</dbReference>
<dbReference type="Proteomes" id="UP000556026">
    <property type="component" value="Unassembled WGS sequence"/>
</dbReference>
<dbReference type="InterPro" id="IPR016192">
    <property type="entry name" value="APOBEC/CMP_deaminase_Zn-bd"/>
</dbReference>
<comment type="pathway">
    <text evidence="3 13">Cofactor biosynthesis; riboflavin biosynthesis; 5-amino-6-(D-ribitylamino)uracil from GTP: step 3/4.</text>
</comment>
<dbReference type="PANTHER" id="PTHR38011:SF7">
    <property type="entry name" value="2,5-DIAMINO-6-RIBOSYLAMINO-4(3H)-PYRIMIDINONE 5'-PHOSPHATE REDUCTASE"/>
    <property type="match status" value="1"/>
</dbReference>
<feature type="binding site" evidence="16">
    <location>
        <position position="52"/>
    </location>
    <ligand>
        <name>Zn(2+)</name>
        <dbReference type="ChEBI" id="CHEBI:29105"/>
        <note>catalytic</note>
    </ligand>
</feature>
<accession>A0A6V8MMQ8</accession>
<dbReference type="InterPro" id="IPR004794">
    <property type="entry name" value="Eubact_RibD"/>
</dbReference>
<dbReference type="RefSeq" id="WP_183356017.1">
    <property type="nucleotide sequence ID" value="NZ_BLXX01000012.1"/>
</dbReference>
<comment type="similarity">
    <text evidence="4 13">In the N-terminal section; belongs to the cytidine and deoxycytidylate deaminase family.</text>
</comment>
<evidence type="ECO:0000256" key="1">
    <source>
        <dbReference type="ARBA" id="ARBA00002151"/>
    </source>
</evidence>
<dbReference type="CDD" id="cd01284">
    <property type="entry name" value="Riboflavin_deaminase-reductase"/>
    <property type="match status" value="1"/>
</dbReference>
<dbReference type="PANTHER" id="PTHR38011">
    <property type="entry name" value="DIHYDROFOLATE REDUCTASE FAMILY PROTEIN (AFU_ORTHOLOGUE AFUA_8G06820)"/>
    <property type="match status" value="1"/>
</dbReference>
<evidence type="ECO:0000256" key="5">
    <source>
        <dbReference type="ARBA" id="ARBA00007417"/>
    </source>
</evidence>
<evidence type="ECO:0000256" key="10">
    <source>
        <dbReference type="ARBA" id="ARBA00022857"/>
    </source>
</evidence>
<name>A0A6V8MMQ8_9BACT</name>
<dbReference type="UniPathway" id="UPA00275">
    <property type="reaction ID" value="UER00401"/>
</dbReference>
<dbReference type="Pfam" id="PF00383">
    <property type="entry name" value="dCMP_cyt_deam_1"/>
    <property type="match status" value="1"/>
</dbReference>
<dbReference type="GO" id="GO:0008835">
    <property type="term" value="F:diaminohydroxyphosphoribosylaminopyrimidine deaminase activity"/>
    <property type="evidence" value="ECO:0007669"/>
    <property type="project" value="UniProtKB-EC"/>
</dbReference>
<dbReference type="PIRSF" id="PIRSF006769">
    <property type="entry name" value="RibD"/>
    <property type="match status" value="1"/>
</dbReference>
<dbReference type="EC" id="3.5.4.26" evidence="13"/>
<feature type="binding site" evidence="15">
    <location>
        <position position="209"/>
    </location>
    <ligand>
        <name>substrate</name>
    </ligand>
</feature>
<comment type="cofactor">
    <cofactor evidence="13 16">
        <name>Zn(2+)</name>
        <dbReference type="ChEBI" id="CHEBI:29105"/>
    </cofactor>
    <text evidence="13 16">Binds 1 zinc ion.</text>
</comment>
<keyword evidence="11 13" id="KW-0560">Oxidoreductase</keyword>
<dbReference type="InterPro" id="IPR016193">
    <property type="entry name" value="Cytidine_deaminase-like"/>
</dbReference>
<evidence type="ECO:0000256" key="16">
    <source>
        <dbReference type="PIRSR" id="PIRSR006769-3"/>
    </source>
</evidence>
<reference evidence="19" key="1">
    <citation type="submission" date="2020-06" db="EMBL/GenBank/DDBJ databases">
        <title>Draft genomic sequence of Geomonas sp. Red330.</title>
        <authorList>
            <person name="Itoh H."/>
            <person name="Zhenxing X."/>
            <person name="Ushijima N."/>
            <person name="Masuda Y."/>
            <person name="Shiratori Y."/>
            <person name="Senoo K."/>
        </authorList>
    </citation>
    <scope>NUCLEOTIDE SEQUENCE [LARGE SCALE GENOMIC DNA]</scope>
    <source>
        <strain evidence="19">Red330</strain>
    </source>
</reference>
<sequence>MSDFNTKMMREALALARRGVGKTAPNPAVGCVIVRDGAVVGRGWHKKAGTPHAEVHALNDAGELAAGADAYVTLEPCAHFGKTPPCARALVAAGVARVFVAMVDPNPLVAGKGIEILREAGIKVEIGILEAEARELNLPFIKWIQTRRPYVILKSALTLDGKSATATGDSRWITGDASRRLVHRLRGQLDAIMVGVGTVIKDDPQLTCRVPGGKDPIRIVVDSGLRLPLHAAVFNQHSAAKTLVATCSGDSAKIASVAAHGGEVVACAAKEGRVDLEDLFEQLGSQGIQSILLEGGSHLAGAALRAGLIDRCMIFFAPKLVGGVGMGLFAGQGVLKMADALHFEEMKVTRCGADLLVTGVPVGKSRD</sequence>
<comment type="similarity">
    <text evidence="5 13">In the C-terminal section; belongs to the HTP reductase family.</text>
</comment>
<keyword evidence="6 13" id="KW-0686">Riboflavin biosynthesis</keyword>
<evidence type="ECO:0000256" key="13">
    <source>
        <dbReference type="PIRNR" id="PIRNR006769"/>
    </source>
</evidence>
<dbReference type="InterPro" id="IPR024072">
    <property type="entry name" value="DHFR-like_dom_sf"/>
</dbReference>
<feature type="binding site" evidence="15">
    <location>
        <position position="186"/>
    </location>
    <ligand>
        <name>substrate</name>
    </ligand>
</feature>
<dbReference type="AlphaFoldDB" id="A0A6V8MMQ8"/>
<feature type="binding site" evidence="15">
    <location>
        <position position="170"/>
    </location>
    <ligand>
        <name>substrate</name>
    </ligand>
</feature>
<dbReference type="EMBL" id="BLXX01000012">
    <property type="protein sequence ID" value="GFO61224.1"/>
    <property type="molecule type" value="Genomic_DNA"/>
</dbReference>
<feature type="binding site" evidence="15">
    <location>
        <position position="198"/>
    </location>
    <ligand>
        <name>NADP(+)</name>
        <dbReference type="ChEBI" id="CHEBI:58349"/>
    </ligand>
</feature>
<dbReference type="NCBIfam" id="TIGR00227">
    <property type="entry name" value="ribD_Cterm"/>
    <property type="match status" value="1"/>
</dbReference>
<feature type="binding site" evidence="15">
    <location>
        <position position="206"/>
    </location>
    <ligand>
        <name>substrate</name>
    </ligand>
</feature>
<keyword evidence="8 13" id="KW-0378">Hydrolase</keyword>
<keyword evidence="19" id="KW-1185">Reference proteome</keyword>
<evidence type="ECO:0000313" key="19">
    <source>
        <dbReference type="Proteomes" id="UP000556026"/>
    </source>
</evidence>
<dbReference type="SUPFAM" id="SSF53927">
    <property type="entry name" value="Cytidine deaminase-like"/>
    <property type="match status" value="1"/>
</dbReference>
<dbReference type="InterPro" id="IPR011549">
    <property type="entry name" value="RibD_C"/>
</dbReference>
<feature type="binding site" evidence="15">
    <location>
        <position position="202"/>
    </location>
    <ligand>
        <name>NADP(+)</name>
        <dbReference type="ChEBI" id="CHEBI:58349"/>
    </ligand>
</feature>
<keyword evidence="10 13" id="KW-0521">NADP</keyword>
<feature type="active site" description="Proton donor" evidence="14">
    <location>
        <position position="54"/>
    </location>
</feature>
<comment type="pathway">
    <text evidence="2 13">Cofactor biosynthesis; riboflavin biosynthesis; 5-amino-6-(D-ribitylamino)uracil from GTP: step 2/4.</text>
</comment>
<dbReference type="Gene3D" id="3.40.140.10">
    <property type="entry name" value="Cytidine Deaminase, domain 2"/>
    <property type="match status" value="1"/>
</dbReference>
<evidence type="ECO:0000256" key="4">
    <source>
        <dbReference type="ARBA" id="ARBA00005259"/>
    </source>
</evidence>
<evidence type="ECO:0000256" key="12">
    <source>
        <dbReference type="ARBA" id="ARBA00023268"/>
    </source>
</evidence>
<dbReference type="GO" id="GO:0009231">
    <property type="term" value="P:riboflavin biosynthetic process"/>
    <property type="evidence" value="ECO:0007669"/>
    <property type="project" value="UniProtKB-UniPathway"/>
</dbReference>
<evidence type="ECO:0000313" key="18">
    <source>
        <dbReference type="EMBL" id="GFO61224.1"/>
    </source>
</evidence>
<evidence type="ECO:0000259" key="17">
    <source>
        <dbReference type="PROSITE" id="PS51747"/>
    </source>
</evidence>
<feature type="binding site" evidence="16">
    <location>
        <position position="86"/>
    </location>
    <ligand>
        <name>Zn(2+)</name>
        <dbReference type="ChEBI" id="CHEBI:29105"/>
        <note>catalytic</note>
    </ligand>
</feature>
<keyword evidence="7 13" id="KW-0479">Metal-binding</keyword>
<dbReference type="SUPFAM" id="SSF53597">
    <property type="entry name" value="Dihydrofolate reductase-like"/>
    <property type="match status" value="1"/>
</dbReference>
<evidence type="ECO:0000256" key="7">
    <source>
        <dbReference type="ARBA" id="ARBA00022723"/>
    </source>
</evidence>
<feature type="binding site" evidence="15">
    <location>
        <position position="172"/>
    </location>
    <ligand>
        <name>NADP(+)</name>
        <dbReference type="ChEBI" id="CHEBI:58349"/>
    </ligand>
</feature>
<evidence type="ECO:0000256" key="15">
    <source>
        <dbReference type="PIRSR" id="PIRSR006769-2"/>
    </source>
</evidence>
<evidence type="ECO:0000256" key="2">
    <source>
        <dbReference type="ARBA" id="ARBA00004882"/>
    </source>
</evidence>
<dbReference type="NCBIfam" id="TIGR00326">
    <property type="entry name" value="eubact_ribD"/>
    <property type="match status" value="1"/>
</dbReference>
<comment type="catalytic activity">
    <reaction evidence="13">
        <text>2,5-diamino-6-hydroxy-4-(5-phosphoribosylamino)-pyrimidine + H2O + H(+) = 5-amino-6-(5-phospho-D-ribosylamino)uracil + NH4(+)</text>
        <dbReference type="Rhea" id="RHEA:21868"/>
        <dbReference type="ChEBI" id="CHEBI:15377"/>
        <dbReference type="ChEBI" id="CHEBI:15378"/>
        <dbReference type="ChEBI" id="CHEBI:28938"/>
        <dbReference type="ChEBI" id="CHEBI:58453"/>
        <dbReference type="ChEBI" id="CHEBI:58614"/>
        <dbReference type="EC" id="3.5.4.26"/>
    </reaction>
</comment>
<evidence type="ECO:0000256" key="14">
    <source>
        <dbReference type="PIRSR" id="PIRSR006769-1"/>
    </source>
</evidence>
<protein>
    <recommendedName>
        <fullName evidence="13">Riboflavin biosynthesis protein RibD</fullName>
    </recommendedName>
    <domain>
        <recommendedName>
            <fullName evidence="13">Diaminohydroxyphosphoribosylaminopyrimidine deaminase</fullName>
            <shortName evidence="13">DRAP deaminase</shortName>
            <ecNumber evidence="13">3.5.4.26</ecNumber>
        </recommendedName>
        <alternativeName>
            <fullName evidence="13">Riboflavin-specific deaminase</fullName>
        </alternativeName>
    </domain>
    <domain>
        <recommendedName>
            <fullName evidence="13">5-amino-6-(5-phosphoribosylamino)uracil reductase</fullName>
            <ecNumber evidence="13">1.1.1.193</ecNumber>
        </recommendedName>
        <alternativeName>
            <fullName evidence="13">HTP reductase</fullName>
        </alternativeName>
    </domain>
</protein>
<dbReference type="PROSITE" id="PS00903">
    <property type="entry name" value="CYT_DCMP_DEAMINASES_1"/>
    <property type="match status" value="1"/>
</dbReference>
<dbReference type="InterPro" id="IPR050765">
    <property type="entry name" value="Riboflavin_Biosynth_HTPR"/>
</dbReference>
<dbReference type="InterPro" id="IPR002734">
    <property type="entry name" value="RibDG_C"/>
</dbReference>
<feature type="domain" description="CMP/dCMP-type deaminase" evidence="17">
    <location>
        <begin position="3"/>
        <end position="125"/>
    </location>
</feature>
<feature type="binding site" evidence="16">
    <location>
        <position position="77"/>
    </location>
    <ligand>
        <name>Zn(2+)</name>
        <dbReference type="ChEBI" id="CHEBI:29105"/>
        <note>catalytic</note>
    </ligand>
</feature>
<dbReference type="FunFam" id="3.40.140.10:FF:000025">
    <property type="entry name" value="Riboflavin biosynthesis protein RibD"/>
    <property type="match status" value="1"/>
</dbReference>
<organism evidence="18 19">
    <name type="scientific">Geomonas silvestris</name>
    <dbReference type="NCBI Taxonomy" id="2740184"/>
    <lineage>
        <taxon>Bacteria</taxon>
        <taxon>Pseudomonadati</taxon>
        <taxon>Thermodesulfobacteriota</taxon>
        <taxon>Desulfuromonadia</taxon>
        <taxon>Geobacterales</taxon>
        <taxon>Geobacteraceae</taxon>
        <taxon>Geomonas</taxon>
    </lineage>
</organism>
<dbReference type="GO" id="GO:0008703">
    <property type="term" value="F:5-amino-6-(5-phosphoribosylamino)uracil reductase activity"/>
    <property type="evidence" value="ECO:0007669"/>
    <property type="project" value="UniProtKB-EC"/>
</dbReference>
<feature type="binding site" evidence="15">
    <location>
        <begin position="296"/>
        <end position="302"/>
    </location>
    <ligand>
        <name>NADP(+)</name>
        <dbReference type="ChEBI" id="CHEBI:58349"/>
    </ligand>
</feature>
<evidence type="ECO:0000256" key="11">
    <source>
        <dbReference type="ARBA" id="ARBA00023002"/>
    </source>
</evidence>
<dbReference type="InterPro" id="IPR002125">
    <property type="entry name" value="CMP_dCMP_dom"/>
</dbReference>
<evidence type="ECO:0000256" key="6">
    <source>
        <dbReference type="ARBA" id="ARBA00022619"/>
    </source>
</evidence>
<feature type="binding site" evidence="15">
    <location>
        <position position="294"/>
    </location>
    <ligand>
        <name>substrate</name>
    </ligand>
</feature>
<dbReference type="Gene3D" id="3.40.430.10">
    <property type="entry name" value="Dihydrofolate Reductase, subunit A"/>
    <property type="match status" value="1"/>
</dbReference>
<evidence type="ECO:0000256" key="9">
    <source>
        <dbReference type="ARBA" id="ARBA00022833"/>
    </source>
</evidence>